<evidence type="ECO:0000313" key="2">
    <source>
        <dbReference type="Proteomes" id="UP001162992"/>
    </source>
</evidence>
<gene>
    <name evidence="1" type="ORF">O6H91_02G141600</name>
</gene>
<protein>
    <submittedName>
        <fullName evidence="1">Uncharacterized protein</fullName>
    </submittedName>
</protein>
<comment type="caution">
    <text evidence="1">The sequence shown here is derived from an EMBL/GenBank/DDBJ whole genome shotgun (WGS) entry which is preliminary data.</text>
</comment>
<name>A0ACC2ELF6_DIPCM</name>
<sequence length="538" mass="60670">MIIESSSQCLVSELIRRRLCLRSVCPMADALLGSRMSYSFFLLACLFLHGVLIMNVDCGNDTGPLSRCSFPAGFVFGTASSAYQFEGAVKEDGRGQSIWDTFSHEFGKIMDFSNGDVTVDQRHRYKEDIELMANISLDAYRFSIAWTRIFPEGNNSQANPEGVSYYNALIDGLLEKGIQPYVTLYHWDLPQALEDSIAGWLSPSIVHAFATYAETCFEIFGDRVKHWITFNEPQNFLTEGYDLGIDAPGRCSLCSSGDSSTEPYVAGHHVLLAHAAAVDIYRKKFQKRQGGFIGIALNSFWYEPLSNATQDIAAAQRAMDFELGWVLNPIIFGDYPMVMRENVGNRLPNFTKEETASLLGSWDFVGINHYTSNYASDLTLPHPETISDFYLDSKVSRTASRDGVPIGPQAGSVWLYIVPQGMKNLLDYIRVNYDNPTIIITENGVDEQNDHFISLEAALQDDKRIQFHQDYLINLAAAIRDGSDVRGYFVWSLLDNWEWISGFTVRFGLHFVDYNNNLTRYPKKSASWFKNLLTSECK</sequence>
<proteinExistence type="predicted"/>
<evidence type="ECO:0000313" key="1">
    <source>
        <dbReference type="EMBL" id="KAJ7567301.1"/>
    </source>
</evidence>
<dbReference type="Proteomes" id="UP001162992">
    <property type="component" value="Chromosome 2"/>
</dbReference>
<keyword evidence="2" id="KW-1185">Reference proteome</keyword>
<reference evidence="2" key="1">
    <citation type="journal article" date="2024" name="Proc. Natl. Acad. Sci. U.S.A.">
        <title>Extraordinary preservation of gene collinearity over three hundred million years revealed in homosporous lycophytes.</title>
        <authorList>
            <person name="Li C."/>
            <person name="Wickell D."/>
            <person name="Kuo L.Y."/>
            <person name="Chen X."/>
            <person name="Nie B."/>
            <person name="Liao X."/>
            <person name="Peng D."/>
            <person name="Ji J."/>
            <person name="Jenkins J."/>
            <person name="Williams M."/>
            <person name="Shu S."/>
            <person name="Plott C."/>
            <person name="Barry K."/>
            <person name="Rajasekar S."/>
            <person name="Grimwood J."/>
            <person name="Han X."/>
            <person name="Sun S."/>
            <person name="Hou Z."/>
            <person name="He W."/>
            <person name="Dai G."/>
            <person name="Sun C."/>
            <person name="Schmutz J."/>
            <person name="Leebens-Mack J.H."/>
            <person name="Li F.W."/>
            <person name="Wang L."/>
        </authorList>
    </citation>
    <scope>NUCLEOTIDE SEQUENCE [LARGE SCALE GENOMIC DNA]</scope>
    <source>
        <strain evidence="2">cv. PW_Plant_1</strain>
    </source>
</reference>
<accession>A0ACC2ELF6</accession>
<organism evidence="1 2">
    <name type="scientific">Diphasiastrum complanatum</name>
    <name type="common">Issler's clubmoss</name>
    <name type="synonym">Lycopodium complanatum</name>
    <dbReference type="NCBI Taxonomy" id="34168"/>
    <lineage>
        <taxon>Eukaryota</taxon>
        <taxon>Viridiplantae</taxon>
        <taxon>Streptophyta</taxon>
        <taxon>Embryophyta</taxon>
        <taxon>Tracheophyta</taxon>
        <taxon>Lycopodiopsida</taxon>
        <taxon>Lycopodiales</taxon>
        <taxon>Lycopodiaceae</taxon>
        <taxon>Lycopodioideae</taxon>
        <taxon>Diphasiastrum</taxon>
    </lineage>
</organism>
<dbReference type="EMBL" id="CM055093">
    <property type="protein sequence ID" value="KAJ7567301.1"/>
    <property type="molecule type" value="Genomic_DNA"/>
</dbReference>